<feature type="compositionally biased region" description="Low complexity" evidence="1">
    <location>
        <begin position="123"/>
        <end position="136"/>
    </location>
</feature>
<evidence type="ECO:0000313" key="2">
    <source>
        <dbReference type="EMBL" id="SCZ93623.1"/>
    </source>
</evidence>
<organism evidence="2 3">
    <name type="scientific">Microbotryum saponariae</name>
    <dbReference type="NCBI Taxonomy" id="289078"/>
    <lineage>
        <taxon>Eukaryota</taxon>
        <taxon>Fungi</taxon>
        <taxon>Dikarya</taxon>
        <taxon>Basidiomycota</taxon>
        <taxon>Pucciniomycotina</taxon>
        <taxon>Microbotryomycetes</taxon>
        <taxon>Microbotryales</taxon>
        <taxon>Microbotryaceae</taxon>
        <taxon>Microbotryum</taxon>
    </lineage>
</organism>
<accession>A0A2X0LPI9</accession>
<dbReference type="AlphaFoldDB" id="A0A2X0LPI9"/>
<evidence type="ECO:0000313" key="3">
    <source>
        <dbReference type="Proteomes" id="UP000249723"/>
    </source>
</evidence>
<proteinExistence type="predicted"/>
<keyword evidence="3" id="KW-1185">Reference proteome</keyword>
<protein>
    <submittedName>
        <fullName evidence="2">BZ3500_MvSof-1268-A1-R1_Chr6-3g08779 protein</fullName>
    </submittedName>
</protein>
<dbReference type="Proteomes" id="UP000249723">
    <property type="component" value="Unassembled WGS sequence"/>
</dbReference>
<reference evidence="3" key="1">
    <citation type="submission" date="2016-10" db="EMBL/GenBank/DDBJ databases">
        <authorList>
            <person name="Jeantristanb JTB J.-T."/>
            <person name="Ricardo R."/>
        </authorList>
    </citation>
    <scope>NUCLEOTIDE SEQUENCE [LARGE SCALE GENOMIC DNA]</scope>
</reference>
<sequence length="689" mass="77294">MSMVIYNIGFGPSDGPLSCENRRLNERRYRGERSVLGARCSALSAVQRCSLTPATLGSHITRRPQGNDVPRAWFHQVAITYSEMSPVPHASATRGQASDAEVDHPTGEETPCISKGASVSEGSNASTSDPATSTTPAKKKPKTDSTGQNGCRRKGKLRAFQNMPIDILLEIALHLAPATLISLARAARIFARLLLHDAHRHVWFAAMERTQFPHLESQATRANPHSIRYIARIVFDPCCQFCDRRRKAPLDRALLIRVCKECRQAQVKSSKRLSCYRLHPRAEACSLVAYDFAVPRRGPEAVYNLDEISAVNSALFHIDTASTLQNPIDQKSLPLNTAYYLPKPSGDPALGKRALEDYLKDRAEYVDAVQSDESSLARYEKVLKALKKQDSANVAALKSQVKAQRLKDITQRLVEAGVDPRDVPVEHPFLNIARRMPKESWVTAKDRLLQASEHNKTSRLRDERGHEFAQRLATFLATQMTDHALTMPALNDVLFNVRVKAMWQPAHVIVDDSSFSANQEALRQVVIELCAPRRLSYFCMAADAMNHLRCGVDATLFEKARRLEPFRYALEDNHQGEALSEEELLMVDAVLADPHIHFTCCAKSWTYVELEAHVAENNAHQMGGALCGWKNFDKRNIPYDKVKVECSREICRIVRRCQGAAYRPTFIRGAEQLGKYLHVLLWLRVDDVG</sequence>
<dbReference type="STRING" id="289078.A0A2X0LPI9"/>
<dbReference type="OrthoDB" id="2525973at2759"/>
<gene>
    <name evidence="2" type="ORF">BZ3500_MVSOF-1268-A1-R1_CHR6-3G08779</name>
</gene>
<name>A0A2X0LPI9_9BASI</name>
<evidence type="ECO:0000256" key="1">
    <source>
        <dbReference type="SAM" id="MobiDB-lite"/>
    </source>
</evidence>
<feature type="region of interest" description="Disordered" evidence="1">
    <location>
        <begin position="88"/>
        <end position="155"/>
    </location>
</feature>
<dbReference type="EMBL" id="FMWP01000048">
    <property type="protein sequence ID" value="SCZ93623.1"/>
    <property type="molecule type" value="Genomic_DNA"/>
</dbReference>